<feature type="region of interest" description="Disordered" evidence="6">
    <location>
        <begin position="22"/>
        <end position="57"/>
    </location>
</feature>
<accession>A0A537LJU5</accession>
<dbReference type="Pfam" id="PF00294">
    <property type="entry name" value="PfkB"/>
    <property type="match status" value="1"/>
</dbReference>
<protein>
    <recommendedName>
        <fullName evidence="7">Carbohydrate kinase PfkB domain-containing protein</fullName>
    </recommendedName>
</protein>
<keyword evidence="3" id="KW-0547">Nucleotide-binding</keyword>
<organism evidence="8 9">
    <name type="scientific">Candidatus Segetimicrobium genomatis</name>
    <dbReference type="NCBI Taxonomy" id="2569760"/>
    <lineage>
        <taxon>Bacteria</taxon>
        <taxon>Bacillati</taxon>
        <taxon>Candidatus Sysuimicrobiota</taxon>
        <taxon>Candidatus Sysuimicrobiia</taxon>
        <taxon>Candidatus Sysuimicrobiales</taxon>
        <taxon>Candidatus Segetimicrobiaceae</taxon>
        <taxon>Candidatus Segetimicrobium</taxon>
    </lineage>
</organism>
<keyword evidence="4" id="KW-0418">Kinase</keyword>
<gene>
    <name evidence="8" type="ORF">E6G98_12405</name>
</gene>
<evidence type="ECO:0000313" key="8">
    <source>
        <dbReference type="EMBL" id="TMJ08273.1"/>
    </source>
</evidence>
<dbReference type="GO" id="GO:0005829">
    <property type="term" value="C:cytosol"/>
    <property type="evidence" value="ECO:0007669"/>
    <property type="project" value="TreeGrafter"/>
</dbReference>
<dbReference type="Gene3D" id="3.40.1190.20">
    <property type="match status" value="1"/>
</dbReference>
<keyword evidence="5" id="KW-0067">ATP-binding</keyword>
<dbReference type="GO" id="GO:0008443">
    <property type="term" value="F:phosphofructokinase activity"/>
    <property type="evidence" value="ECO:0007669"/>
    <property type="project" value="TreeGrafter"/>
</dbReference>
<dbReference type="AlphaFoldDB" id="A0A537LJU5"/>
<evidence type="ECO:0000313" key="9">
    <source>
        <dbReference type="Proteomes" id="UP000315217"/>
    </source>
</evidence>
<dbReference type="InterPro" id="IPR029056">
    <property type="entry name" value="Ribokinase-like"/>
</dbReference>
<evidence type="ECO:0000256" key="6">
    <source>
        <dbReference type="SAM" id="MobiDB-lite"/>
    </source>
</evidence>
<dbReference type="Proteomes" id="UP000315217">
    <property type="component" value="Unassembled WGS sequence"/>
</dbReference>
<keyword evidence="2" id="KW-0808">Transferase</keyword>
<dbReference type="EMBL" id="VBAI01000204">
    <property type="protein sequence ID" value="TMJ08273.1"/>
    <property type="molecule type" value="Genomic_DNA"/>
</dbReference>
<evidence type="ECO:0000256" key="4">
    <source>
        <dbReference type="ARBA" id="ARBA00022777"/>
    </source>
</evidence>
<comment type="caution">
    <text evidence="8">The sequence shown here is derived from an EMBL/GenBank/DDBJ whole genome shotgun (WGS) entry which is preliminary data.</text>
</comment>
<comment type="similarity">
    <text evidence="1">Belongs to the carbohydrate kinase PfkB family.</text>
</comment>
<dbReference type="PROSITE" id="PS00584">
    <property type="entry name" value="PFKB_KINASES_2"/>
    <property type="match status" value="1"/>
</dbReference>
<dbReference type="PANTHER" id="PTHR46566">
    <property type="entry name" value="1-PHOSPHOFRUCTOKINASE-RELATED"/>
    <property type="match status" value="1"/>
</dbReference>
<evidence type="ECO:0000256" key="3">
    <source>
        <dbReference type="ARBA" id="ARBA00022741"/>
    </source>
</evidence>
<proteinExistence type="inferred from homology"/>
<sequence>MGGRPSGPPHLLRRLDGADSACQLRDPGPRYPPDGRFRHLRSPPRRRRRRRCAAPGSRPLLPGSGVSIVVLILGPNLCLDRVIVVPGFSSGRIHRAERGISLASGKGLNVARVVRALGEDATVIGMVGGDDSGRAIIRGARGQGISLRAVRVQATTRICTLIIDPGNAETVINEHGLEAGAGVEAQLFAYLRTGLRRARYLVLAGSLPAALPANFYAHSIELSREGHVPALLDATGDSLRLGLAAKPDLIKVNRAELADAVGRPLASVDDVLAAADTLRAQSGGQVIVTMGAEGAVLVTAEGRWHLSPPGVTRVNTIGAGDSLTAGVVVSLQRGHSLLDAVQTGVAAAAADVTTLLPGTVDAMQVDSLRPQVVVQARPR</sequence>
<dbReference type="SUPFAM" id="SSF53613">
    <property type="entry name" value="Ribokinase-like"/>
    <property type="match status" value="1"/>
</dbReference>
<feature type="compositionally biased region" description="Basic residues" evidence="6">
    <location>
        <begin position="38"/>
        <end position="52"/>
    </location>
</feature>
<reference evidence="8 9" key="1">
    <citation type="journal article" date="2019" name="Nat. Microbiol.">
        <title>Mediterranean grassland soil C-N compound turnover is dependent on rainfall and depth, and is mediated by genomically divergent microorganisms.</title>
        <authorList>
            <person name="Diamond S."/>
            <person name="Andeer P.F."/>
            <person name="Li Z."/>
            <person name="Crits-Christoph A."/>
            <person name="Burstein D."/>
            <person name="Anantharaman K."/>
            <person name="Lane K.R."/>
            <person name="Thomas B.C."/>
            <person name="Pan C."/>
            <person name="Northen T.R."/>
            <person name="Banfield J.F."/>
        </authorList>
    </citation>
    <scope>NUCLEOTIDE SEQUENCE [LARGE SCALE GENOMIC DNA]</scope>
    <source>
        <strain evidence="8">NP_1</strain>
    </source>
</reference>
<evidence type="ECO:0000256" key="2">
    <source>
        <dbReference type="ARBA" id="ARBA00022679"/>
    </source>
</evidence>
<dbReference type="InterPro" id="IPR017583">
    <property type="entry name" value="Tagatose/fructose_Pkinase"/>
</dbReference>
<evidence type="ECO:0000259" key="7">
    <source>
        <dbReference type="Pfam" id="PF00294"/>
    </source>
</evidence>
<evidence type="ECO:0000256" key="5">
    <source>
        <dbReference type="ARBA" id="ARBA00022840"/>
    </source>
</evidence>
<dbReference type="CDD" id="cd01164">
    <property type="entry name" value="FruK_PfkB_like"/>
    <property type="match status" value="1"/>
</dbReference>
<dbReference type="InterPro" id="IPR011611">
    <property type="entry name" value="PfkB_dom"/>
</dbReference>
<dbReference type="InterPro" id="IPR002173">
    <property type="entry name" value="Carboh/pur_kinase_PfkB_CS"/>
</dbReference>
<dbReference type="PANTHER" id="PTHR46566:SF5">
    <property type="entry name" value="1-PHOSPHOFRUCTOKINASE"/>
    <property type="match status" value="1"/>
</dbReference>
<dbReference type="GO" id="GO:0005524">
    <property type="term" value="F:ATP binding"/>
    <property type="evidence" value="ECO:0007669"/>
    <property type="project" value="UniProtKB-KW"/>
</dbReference>
<evidence type="ECO:0000256" key="1">
    <source>
        <dbReference type="ARBA" id="ARBA00010688"/>
    </source>
</evidence>
<dbReference type="NCBIfam" id="TIGR03168">
    <property type="entry name" value="1-PFK"/>
    <property type="match status" value="1"/>
</dbReference>
<feature type="domain" description="Carbohydrate kinase PfkB" evidence="7">
    <location>
        <begin position="80"/>
        <end position="354"/>
    </location>
</feature>
<name>A0A537LJU5_9BACT</name>